<evidence type="ECO:0000256" key="1">
    <source>
        <dbReference type="SAM" id="SignalP"/>
    </source>
</evidence>
<gene>
    <name evidence="2" type="ORF">EJ05DRAFT_137338</name>
</gene>
<keyword evidence="1" id="KW-0732">Signal</keyword>
<organism evidence="2 3">
    <name type="scientific">Pseudovirgaria hyperparasitica</name>
    <dbReference type="NCBI Taxonomy" id="470096"/>
    <lineage>
        <taxon>Eukaryota</taxon>
        <taxon>Fungi</taxon>
        <taxon>Dikarya</taxon>
        <taxon>Ascomycota</taxon>
        <taxon>Pezizomycotina</taxon>
        <taxon>Dothideomycetes</taxon>
        <taxon>Dothideomycetes incertae sedis</taxon>
        <taxon>Acrospermales</taxon>
        <taxon>Acrospermaceae</taxon>
        <taxon>Pseudovirgaria</taxon>
    </lineage>
</organism>
<evidence type="ECO:0008006" key="4">
    <source>
        <dbReference type="Google" id="ProtNLM"/>
    </source>
</evidence>
<proteinExistence type="predicted"/>
<dbReference type="GeneID" id="54480250"/>
<evidence type="ECO:0000313" key="2">
    <source>
        <dbReference type="EMBL" id="KAF2754893.1"/>
    </source>
</evidence>
<dbReference type="EMBL" id="ML996579">
    <property type="protein sequence ID" value="KAF2754893.1"/>
    <property type="molecule type" value="Genomic_DNA"/>
</dbReference>
<dbReference type="RefSeq" id="XP_033597344.1">
    <property type="nucleotide sequence ID" value="XM_033739196.1"/>
</dbReference>
<name>A0A6A6VXE0_9PEZI</name>
<protein>
    <recommendedName>
        <fullName evidence="4">Secreted protein</fullName>
    </recommendedName>
</protein>
<dbReference type="Proteomes" id="UP000799437">
    <property type="component" value="Unassembled WGS sequence"/>
</dbReference>
<evidence type="ECO:0000313" key="3">
    <source>
        <dbReference type="Proteomes" id="UP000799437"/>
    </source>
</evidence>
<feature type="chain" id="PRO_5025451752" description="Secreted protein" evidence="1">
    <location>
        <begin position="23"/>
        <end position="142"/>
    </location>
</feature>
<feature type="signal peptide" evidence="1">
    <location>
        <begin position="1"/>
        <end position="22"/>
    </location>
</feature>
<accession>A0A6A6VXE0</accession>
<dbReference type="AlphaFoldDB" id="A0A6A6VXE0"/>
<reference evidence="2" key="1">
    <citation type="journal article" date="2020" name="Stud. Mycol.">
        <title>101 Dothideomycetes genomes: a test case for predicting lifestyles and emergence of pathogens.</title>
        <authorList>
            <person name="Haridas S."/>
            <person name="Albert R."/>
            <person name="Binder M."/>
            <person name="Bloem J."/>
            <person name="Labutti K."/>
            <person name="Salamov A."/>
            <person name="Andreopoulos B."/>
            <person name="Baker S."/>
            <person name="Barry K."/>
            <person name="Bills G."/>
            <person name="Bluhm B."/>
            <person name="Cannon C."/>
            <person name="Castanera R."/>
            <person name="Culley D."/>
            <person name="Daum C."/>
            <person name="Ezra D."/>
            <person name="Gonzalez J."/>
            <person name="Henrissat B."/>
            <person name="Kuo A."/>
            <person name="Liang C."/>
            <person name="Lipzen A."/>
            <person name="Lutzoni F."/>
            <person name="Magnuson J."/>
            <person name="Mondo S."/>
            <person name="Nolan M."/>
            <person name="Ohm R."/>
            <person name="Pangilinan J."/>
            <person name="Park H.-J."/>
            <person name="Ramirez L."/>
            <person name="Alfaro M."/>
            <person name="Sun H."/>
            <person name="Tritt A."/>
            <person name="Yoshinaga Y."/>
            <person name="Zwiers L.-H."/>
            <person name="Turgeon B."/>
            <person name="Goodwin S."/>
            <person name="Spatafora J."/>
            <person name="Crous P."/>
            <person name="Grigoriev I."/>
        </authorList>
    </citation>
    <scope>NUCLEOTIDE SEQUENCE</scope>
    <source>
        <strain evidence="2">CBS 121739</strain>
    </source>
</reference>
<keyword evidence="3" id="KW-1185">Reference proteome</keyword>
<sequence>MTFVIQSFQTSLGLLCAAVVCCCCPGSVFDGSGPSCVVAAYRRSRYHRGVDHRRQNSKDRQDQPGWLLERQTHCHQHRLLNSNCYPTRPRQDDARIYGPSSSARYHGYLYYGVIAPTRGREHSPRITAVSRLPSSLLHIWPL</sequence>